<dbReference type="Proteomes" id="UP000290848">
    <property type="component" value="Unassembled WGS sequence"/>
</dbReference>
<accession>A0A4Q0M8F4</accession>
<name>A0A4Q0M8F4_9SPHI</name>
<proteinExistence type="predicted"/>
<dbReference type="EMBL" id="RXOC01000007">
    <property type="protein sequence ID" value="RXF69438.1"/>
    <property type="molecule type" value="Genomic_DNA"/>
</dbReference>
<evidence type="ECO:0000259" key="1">
    <source>
        <dbReference type="Pfam" id="PF00534"/>
    </source>
</evidence>
<dbReference type="CDD" id="cd03801">
    <property type="entry name" value="GT4_PimA-like"/>
    <property type="match status" value="1"/>
</dbReference>
<dbReference type="SUPFAM" id="SSF53756">
    <property type="entry name" value="UDP-Glycosyltransferase/glycogen phosphorylase"/>
    <property type="match status" value="1"/>
</dbReference>
<dbReference type="InterPro" id="IPR050194">
    <property type="entry name" value="Glycosyltransferase_grp1"/>
</dbReference>
<dbReference type="Pfam" id="PF00534">
    <property type="entry name" value="Glycos_transf_1"/>
    <property type="match status" value="1"/>
</dbReference>
<dbReference type="PANTHER" id="PTHR45947">
    <property type="entry name" value="SULFOQUINOVOSYL TRANSFERASE SQD2"/>
    <property type="match status" value="1"/>
</dbReference>
<dbReference type="InterPro" id="IPR001296">
    <property type="entry name" value="Glyco_trans_1"/>
</dbReference>
<protein>
    <submittedName>
        <fullName evidence="2">Glycosyltransferase</fullName>
    </submittedName>
</protein>
<dbReference type="Gene3D" id="3.40.50.2000">
    <property type="entry name" value="Glycogen Phosphorylase B"/>
    <property type="match status" value="2"/>
</dbReference>
<sequence>MIIFSHPLGNANVRAAVMGLKDAGLLYEFHTSVASFEGSTLHRLGGIGPFSEIRRRNFHSLLKPYTRTWPWIEIGRQTALKAGLSKLTSHETGLYCVDAVYRCIDKRVKWRLSKRMDQVHGVFAYEDGAAYSFREAKKLRLQCLYDLPIGYWRASQRLLKMEEERWPDWAATLETFKDSDLKLALKDEELRLADRIFVASTFTANTLKEFPGRLAPIEVIPYGFPPVTEERHYRQITKKNKLKLLFVGSLSQRKGLADIFSAVEHLSGHVELTVVGLKPCNDCNVLEKGLAKHTWIPKLPHKDILEMMKSCDVLIFPSLFEGFGLVITEAMSQGTPVITTDRTAGPDLITHEENGWLVNAGSTEALIEAIENLLLSPGSIEAAGRAAMETARLRPWDVYKTELAVSVQKHFQNINR</sequence>
<dbReference type="GO" id="GO:0016757">
    <property type="term" value="F:glycosyltransferase activity"/>
    <property type="evidence" value="ECO:0007669"/>
    <property type="project" value="InterPro"/>
</dbReference>
<dbReference type="AlphaFoldDB" id="A0A4Q0M8F4"/>
<keyword evidence="2" id="KW-0808">Transferase</keyword>
<reference evidence="2 3" key="1">
    <citation type="submission" date="2018-12" db="EMBL/GenBank/DDBJ databases">
        <title>The Draft Genome Sequence of the Soil Bacterium Pedobacter tournemirensis R1.</title>
        <authorList>
            <person name="He J."/>
        </authorList>
    </citation>
    <scope>NUCLEOTIDE SEQUENCE [LARGE SCALE GENOMIC DNA]</scope>
    <source>
        <strain evidence="2 3">R1</strain>
    </source>
</reference>
<organism evidence="2 3">
    <name type="scientific">Arcticibacter tournemirensis</name>
    <dbReference type="NCBI Taxonomy" id="699437"/>
    <lineage>
        <taxon>Bacteria</taxon>
        <taxon>Pseudomonadati</taxon>
        <taxon>Bacteroidota</taxon>
        <taxon>Sphingobacteriia</taxon>
        <taxon>Sphingobacteriales</taxon>
        <taxon>Sphingobacteriaceae</taxon>
        <taxon>Arcticibacter</taxon>
    </lineage>
</organism>
<feature type="domain" description="Glycosyl transferase family 1" evidence="1">
    <location>
        <begin position="237"/>
        <end position="387"/>
    </location>
</feature>
<dbReference type="RefSeq" id="WP_128769710.1">
    <property type="nucleotide sequence ID" value="NZ_RXOC01000007.1"/>
</dbReference>
<evidence type="ECO:0000313" key="2">
    <source>
        <dbReference type="EMBL" id="RXF69438.1"/>
    </source>
</evidence>
<dbReference type="PANTHER" id="PTHR45947:SF3">
    <property type="entry name" value="SULFOQUINOVOSYL TRANSFERASE SQD2"/>
    <property type="match status" value="1"/>
</dbReference>
<comment type="caution">
    <text evidence="2">The sequence shown here is derived from an EMBL/GenBank/DDBJ whole genome shotgun (WGS) entry which is preliminary data.</text>
</comment>
<gene>
    <name evidence="2" type="ORF">EKH83_12215</name>
</gene>
<evidence type="ECO:0000313" key="3">
    <source>
        <dbReference type="Proteomes" id="UP000290848"/>
    </source>
</evidence>